<dbReference type="Pfam" id="PF06114">
    <property type="entry name" value="Peptidase_M78"/>
    <property type="match status" value="1"/>
</dbReference>
<dbReference type="InterPro" id="IPR010359">
    <property type="entry name" value="IrrE_HExxH"/>
</dbReference>
<dbReference type="Pfam" id="PF01381">
    <property type="entry name" value="HTH_3"/>
    <property type="match status" value="1"/>
</dbReference>
<gene>
    <name evidence="3" type="ORF">HUE56_11755</name>
</gene>
<dbReference type="EMBL" id="CP054619">
    <property type="protein sequence ID" value="QKS51175.1"/>
    <property type="molecule type" value="Genomic_DNA"/>
</dbReference>
<dbReference type="Gene3D" id="1.10.260.40">
    <property type="entry name" value="lambda repressor-like DNA-binding domains"/>
    <property type="match status" value="1"/>
</dbReference>
<evidence type="ECO:0000313" key="3">
    <source>
        <dbReference type="EMBL" id="QKS51175.1"/>
    </source>
</evidence>
<evidence type="ECO:0000256" key="1">
    <source>
        <dbReference type="ARBA" id="ARBA00007227"/>
    </source>
</evidence>
<feature type="domain" description="HTH cro/C1-type" evidence="2">
    <location>
        <begin position="2"/>
        <end position="55"/>
    </location>
</feature>
<accession>A0A6N1AHD8</accession>
<protein>
    <submittedName>
        <fullName evidence="3">ImmA/IrrE family metallo-endopeptidase</fullName>
    </submittedName>
</protein>
<dbReference type="PANTHER" id="PTHR43236">
    <property type="entry name" value="ANTITOXIN HIGA1"/>
    <property type="match status" value="1"/>
</dbReference>
<name>A0A6N1AHD8_9PROT</name>
<keyword evidence="4" id="KW-1185">Reference proteome</keyword>
<dbReference type="InterPro" id="IPR001387">
    <property type="entry name" value="Cro/C1-type_HTH"/>
</dbReference>
<evidence type="ECO:0000313" key="4">
    <source>
        <dbReference type="Proteomes" id="UP000509702"/>
    </source>
</evidence>
<dbReference type="SUPFAM" id="SSF47413">
    <property type="entry name" value="lambda repressor-like DNA-binding domains"/>
    <property type="match status" value="1"/>
</dbReference>
<proteinExistence type="inferred from homology"/>
<dbReference type="RefSeq" id="WP_174757212.1">
    <property type="nucleotide sequence ID" value="NZ_BSOV01000018.1"/>
</dbReference>
<organism evidence="3 4">
    <name type="scientific">Azospirillum oryzae</name>
    <dbReference type="NCBI Taxonomy" id="286727"/>
    <lineage>
        <taxon>Bacteria</taxon>
        <taxon>Pseudomonadati</taxon>
        <taxon>Pseudomonadota</taxon>
        <taxon>Alphaproteobacteria</taxon>
        <taxon>Rhodospirillales</taxon>
        <taxon>Azospirillaceae</taxon>
        <taxon>Azospirillum</taxon>
    </lineage>
</organism>
<dbReference type="InterPro" id="IPR010982">
    <property type="entry name" value="Lambda_DNA-bd_dom_sf"/>
</dbReference>
<sequence>MARNARALRQKDLAALVDRADTTVSKWESDDHEQRPDAVALSRLANALNIEVSWFFKPTGEAQGAAFFRSLKSELGRMRDKAEAKLSFVEEINSSISEYIDLPPVDIPDILDGRDFRTLRNADMDHYANALRDYWNIGHEPIEDLLLVIENAGIVTAHDEIGSNKLDGVSRWGLDERPYMLLARDKNVGARRRFDAAHELGHIVLHRHVTPDDLKSNFTLIEEQAMMFAGAFLLPEETFGSEVYSLSLEALCNLKPRWKVAIAAMIKRLSALDRITPEYERRLWQYYSYRRWRGCEPFDDELPVEQPQVLSNAIQMVLDENLCTRSDLIRQIGLPPADIANLTGVSEHYLAPPPQNLVRMKPAIRSRVQIGDTSNVVSIAAHRNKD</sequence>
<reference evidence="3 4" key="1">
    <citation type="submission" date="2020-06" db="EMBL/GenBank/DDBJ databases">
        <title>Complete genome of Azosprillum oryzae KACC14407.</title>
        <authorList>
            <person name="Kim M."/>
            <person name="Park Y.-J."/>
            <person name="Shin J.-H."/>
        </authorList>
    </citation>
    <scope>NUCLEOTIDE SEQUENCE [LARGE SCALE GENOMIC DNA]</scope>
    <source>
        <strain evidence="3 4">KACC 14407</strain>
    </source>
</reference>
<dbReference type="GO" id="GO:0003677">
    <property type="term" value="F:DNA binding"/>
    <property type="evidence" value="ECO:0007669"/>
    <property type="project" value="InterPro"/>
</dbReference>
<dbReference type="CDD" id="cd00093">
    <property type="entry name" value="HTH_XRE"/>
    <property type="match status" value="1"/>
</dbReference>
<dbReference type="Gene3D" id="1.10.10.2910">
    <property type="match status" value="1"/>
</dbReference>
<dbReference type="KEGG" id="aoz:HUE56_11755"/>
<dbReference type="InterPro" id="IPR052345">
    <property type="entry name" value="Rad_response_metalloprotease"/>
</dbReference>
<dbReference type="PROSITE" id="PS50943">
    <property type="entry name" value="HTH_CROC1"/>
    <property type="match status" value="1"/>
</dbReference>
<dbReference type="AlphaFoldDB" id="A0A6N1AHD8"/>
<dbReference type="PANTHER" id="PTHR43236:SF1">
    <property type="entry name" value="BLL7220 PROTEIN"/>
    <property type="match status" value="1"/>
</dbReference>
<dbReference type="Proteomes" id="UP000509702">
    <property type="component" value="Chromosome"/>
</dbReference>
<evidence type="ECO:0000259" key="2">
    <source>
        <dbReference type="PROSITE" id="PS50943"/>
    </source>
</evidence>
<comment type="similarity">
    <text evidence="1">Belongs to the short-chain fatty acyl-CoA assimilation regulator (ScfR) family.</text>
</comment>